<dbReference type="PANTHER" id="PTHR43133">
    <property type="entry name" value="RNA POLYMERASE ECF-TYPE SIGMA FACTO"/>
    <property type="match status" value="1"/>
</dbReference>
<evidence type="ECO:0000256" key="5">
    <source>
        <dbReference type="ARBA" id="ARBA00023163"/>
    </source>
</evidence>
<evidence type="ECO:0000259" key="7">
    <source>
        <dbReference type="Pfam" id="PF04542"/>
    </source>
</evidence>
<sequence length="251" mass="27601">MLSRVVCAPNTGSERMVAAPHSATGAVRQTAFRPRTTHCRRNQAMITNTRLTTPAAPAAPTVPAEETRYEEELARGLVAADEEAFAAIYRRWGSLVHTMATRLLGDTHEAEDVTQQVFLGAWHGRAGFRPERGPLGAWLVGITRRKIVDALAARTRRLTLIDSAGRDADTTGPDEAAPDRVLDRVLLIDALARLPRHQREVLCMAFYEDLTQAQIAERTGMPLGTVKSHARRGLHRLRLVIEQPPVPDAGL</sequence>
<dbReference type="PANTHER" id="PTHR43133:SF62">
    <property type="entry name" value="RNA POLYMERASE SIGMA FACTOR SIGZ"/>
    <property type="match status" value="1"/>
</dbReference>
<proteinExistence type="inferred from homology"/>
<evidence type="ECO:0000256" key="2">
    <source>
        <dbReference type="ARBA" id="ARBA00023015"/>
    </source>
</evidence>
<evidence type="ECO:0000256" key="4">
    <source>
        <dbReference type="ARBA" id="ARBA00023125"/>
    </source>
</evidence>
<dbReference type="InterPro" id="IPR036388">
    <property type="entry name" value="WH-like_DNA-bd_sf"/>
</dbReference>
<gene>
    <name evidence="9" type="ORF">GCM10017668_46130</name>
</gene>
<dbReference type="InterPro" id="IPR013325">
    <property type="entry name" value="RNA_pol_sigma_r2"/>
</dbReference>
<name>A0A7G1NM55_9ACTN</name>
<dbReference type="AlphaFoldDB" id="A0A7G1NM55"/>
<dbReference type="PROSITE" id="PS01063">
    <property type="entry name" value="SIGMA70_ECF"/>
    <property type="match status" value="1"/>
</dbReference>
<feature type="domain" description="RNA polymerase sigma-70 region 4" evidence="8">
    <location>
        <begin position="190"/>
        <end position="238"/>
    </location>
</feature>
<dbReference type="InterPro" id="IPR000838">
    <property type="entry name" value="RNA_pol_sigma70_ECF_CS"/>
</dbReference>
<keyword evidence="3 6" id="KW-0731">Sigma factor</keyword>
<dbReference type="Gene3D" id="1.10.1740.10">
    <property type="match status" value="1"/>
</dbReference>
<reference evidence="9 10" key="1">
    <citation type="journal article" date="2014" name="Int. J. Syst. Evol. Microbiol.">
        <title>Complete genome sequence of Corynebacterium casei LMG S-19264T (=DSM 44701T), isolated from a smear-ripened cheese.</title>
        <authorList>
            <consortium name="US DOE Joint Genome Institute (JGI-PGF)"/>
            <person name="Walter F."/>
            <person name="Albersmeier A."/>
            <person name="Kalinowski J."/>
            <person name="Ruckert C."/>
        </authorList>
    </citation>
    <scope>NUCLEOTIDE SEQUENCE [LARGE SCALE GENOMIC DNA]</scope>
    <source>
        <strain evidence="9 10">JCM 4255</strain>
    </source>
</reference>
<evidence type="ECO:0000313" key="9">
    <source>
        <dbReference type="EMBL" id="BCL22770.1"/>
    </source>
</evidence>
<dbReference type="CDD" id="cd06171">
    <property type="entry name" value="Sigma70_r4"/>
    <property type="match status" value="1"/>
</dbReference>
<dbReference type="KEGG" id="stui:GCM10017668_46130"/>
<organism evidence="9 10">
    <name type="scientific">Streptomyces tuirus</name>
    <dbReference type="NCBI Taxonomy" id="68278"/>
    <lineage>
        <taxon>Bacteria</taxon>
        <taxon>Bacillati</taxon>
        <taxon>Actinomycetota</taxon>
        <taxon>Actinomycetes</taxon>
        <taxon>Kitasatosporales</taxon>
        <taxon>Streptomycetaceae</taxon>
        <taxon>Streptomyces</taxon>
    </lineage>
</organism>
<keyword evidence="4 6" id="KW-0238">DNA-binding</keyword>
<protein>
    <recommendedName>
        <fullName evidence="6">RNA polymerase sigma factor</fullName>
    </recommendedName>
</protein>
<accession>A0A7G1NM55</accession>
<dbReference type="GO" id="GO:0003677">
    <property type="term" value="F:DNA binding"/>
    <property type="evidence" value="ECO:0007669"/>
    <property type="project" value="UniProtKB-KW"/>
</dbReference>
<dbReference type="InterPro" id="IPR007627">
    <property type="entry name" value="RNA_pol_sigma70_r2"/>
</dbReference>
<dbReference type="Proteomes" id="UP000516373">
    <property type="component" value="Chromosome"/>
</dbReference>
<keyword evidence="2 6" id="KW-0805">Transcription regulation</keyword>
<dbReference type="Gene3D" id="1.10.10.10">
    <property type="entry name" value="Winged helix-like DNA-binding domain superfamily/Winged helix DNA-binding domain"/>
    <property type="match status" value="1"/>
</dbReference>
<dbReference type="GO" id="GO:0006352">
    <property type="term" value="P:DNA-templated transcription initiation"/>
    <property type="evidence" value="ECO:0007669"/>
    <property type="project" value="InterPro"/>
</dbReference>
<dbReference type="Pfam" id="PF04545">
    <property type="entry name" value="Sigma70_r4"/>
    <property type="match status" value="1"/>
</dbReference>
<comment type="similarity">
    <text evidence="1 6">Belongs to the sigma-70 factor family. ECF subfamily.</text>
</comment>
<evidence type="ECO:0000259" key="8">
    <source>
        <dbReference type="Pfam" id="PF04545"/>
    </source>
</evidence>
<dbReference type="InterPro" id="IPR014284">
    <property type="entry name" value="RNA_pol_sigma-70_dom"/>
</dbReference>
<evidence type="ECO:0000313" key="10">
    <source>
        <dbReference type="Proteomes" id="UP000516373"/>
    </source>
</evidence>
<dbReference type="InterPro" id="IPR039425">
    <property type="entry name" value="RNA_pol_sigma-70-like"/>
</dbReference>
<dbReference type="GO" id="GO:0016987">
    <property type="term" value="F:sigma factor activity"/>
    <property type="evidence" value="ECO:0007669"/>
    <property type="project" value="UniProtKB-KW"/>
</dbReference>
<dbReference type="EMBL" id="AP023439">
    <property type="protein sequence ID" value="BCL22770.1"/>
    <property type="molecule type" value="Genomic_DNA"/>
</dbReference>
<evidence type="ECO:0000256" key="6">
    <source>
        <dbReference type="RuleBase" id="RU000716"/>
    </source>
</evidence>
<dbReference type="InterPro" id="IPR007630">
    <property type="entry name" value="RNA_pol_sigma70_r4"/>
</dbReference>
<dbReference type="InterPro" id="IPR013324">
    <property type="entry name" value="RNA_pol_sigma_r3/r4-like"/>
</dbReference>
<keyword evidence="5 6" id="KW-0804">Transcription</keyword>
<dbReference type="SUPFAM" id="SSF88659">
    <property type="entry name" value="Sigma3 and sigma4 domains of RNA polymerase sigma factors"/>
    <property type="match status" value="1"/>
</dbReference>
<dbReference type="NCBIfam" id="TIGR02937">
    <property type="entry name" value="sigma70-ECF"/>
    <property type="match status" value="1"/>
</dbReference>
<evidence type="ECO:0000256" key="1">
    <source>
        <dbReference type="ARBA" id="ARBA00010641"/>
    </source>
</evidence>
<dbReference type="Pfam" id="PF04542">
    <property type="entry name" value="Sigma70_r2"/>
    <property type="match status" value="1"/>
</dbReference>
<evidence type="ECO:0000256" key="3">
    <source>
        <dbReference type="ARBA" id="ARBA00023082"/>
    </source>
</evidence>
<feature type="domain" description="RNA polymerase sigma-70 region 2" evidence="7">
    <location>
        <begin position="88"/>
        <end position="156"/>
    </location>
</feature>
<dbReference type="SUPFAM" id="SSF88946">
    <property type="entry name" value="Sigma2 domain of RNA polymerase sigma factors"/>
    <property type="match status" value="1"/>
</dbReference>